<name>A0A9D4L975_DREPO</name>
<accession>A0A9D4L975</accession>
<comment type="caution">
    <text evidence="1">The sequence shown here is derived from an EMBL/GenBank/DDBJ whole genome shotgun (WGS) entry which is preliminary data.</text>
</comment>
<sequence length="63" mass="6964">MSDCYMQIVHAMKTDETPTSRAPTPLTPTLTHEIIQGIYSQRPGKLVAVDGPGVDEFISKAYR</sequence>
<proteinExistence type="predicted"/>
<keyword evidence="2" id="KW-1185">Reference proteome</keyword>
<dbReference type="Proteomes" id="UP000828390">
    <property type="component" value="Unassembled WGS sequence"/>
</dbReference>
<reference evidence="1" key="2">
    <citation type="submission" date="2020-11" db="EMBL/GenBank/DDBJ databases">
        <authorList>
            <person name="McCartney M.A."/>
            <person name="Auch B."/>
            <person name="Kono T."/>
            <person name="Mallez S."/>
            <person name="Becker A."/>
            <person name="Gohl D.M."/>
            <person name="Silverstein K.A.T."/>
            <person name="Koren S."/>
            <person name="Bechman K.B."/>
            <person name="Herman A."/>
            <person name="Abrahante J.E."/>
            <person name="Garbe J."/>
        </authorList>
    </citation>
    <scope>NUCLEOTIDE SEQUENCE</scope>
    <source>
        <strain evidence="1">Duluth1</strain>
        <tissue evidence="1">Whole animal</tissue>
    </source>
</reference>
<evidence type="ECO:0000313" key="2">
    <source>
        <dbReference type="Proteomes" id="UP000828390"/>
    </source>
</evidence>
<dbReference type="EMBL" id="JAIWYP010000003">
    <property type="protein sequence ID" value="KAH3852791.1"/>
    <property type="molecule type" value="Genomic_DNA"/>
</dbReference>
<evidence type="ECO:0000313" key="1">
    <source>
        <dbReference type="EMBL" id="KAH3852791.1"/>
    </source>
</evidence>
<protein>
    <submittedName>
        <fullName evidence="1">Uncharacterized protein</fullName>
    </submittedName>
</protein>
<organism evidence="1 2">
    <name type="scientific">Dreissena polymorpha</name>
    <name type="common">Zebra mussel</name>
    <name type="synonym">Mytilus polymorpha</name>
    <dbReference type="NCBI Taxonomy" id="45954"/>
    <lineage>
        <taxon>Eukaryota</taxon>
        <taxon>Metazoa</taxon>
        <taxon>Spiralia</taxon>
        <taxon>Lophotrochozoa</taxon>
        <taxon>Mollusca</taxon>
        <taxon>Bivalvia</taxon>
        <taxon>Autobranchia</taxon>
        <taxon>Heteroconchia</taxon>
        <taxon>Euheterodonta</taxon>
        <taxon>Imparidentia</taxon>
        <taxon>Neoheterodontei</taxon>
        <taxon>Myida</taxon>
        <taxon>Dreissenoidea</taxon>
        <taxon>Dreissenidae</taxon>
        <taxon>Dreissena</taxon>
    </lineage>
</organism>
<reference evidence="1" key="1">
    <citation type="journal article" date="2019" name="bioRxiv">
        <title>The Genome of the Zebra Mussel, Dreissena polymorpha: A Resource for Invasive Species Research.</title>
        <authorList>
            <person name="McCartney M.A."/>
            <person name="Auch B."/>
            <person name="Kono T."/>
            <person name="Mallez S."/>
            <person name="Zhang Y."/>
            <person name="Obille A."/>
            <person name="Becker A."/>
            <person name="Abrahante J.E."/>
            <person name="Garbe J."/>
            <person name="Badalamenti J.P."/>
            <person name="Herman A."/>
            <person name="Mangelson H."/>
            <person name="Liachko I."/>
            <person name="Sullivan S."/>
            <person name="Sone E.D."/>
            <person name="Koren S."/>
            <person name="Silverstein K.A.T."/>
            <person name="Beckman K.B."/>
            <person name="Gohl D.M."/>
        </authorList>
    </citation>
    <scope>NUCLEOTIDE SEQUENCE</scope>
    <source>
        <strain evidence="1">Duluth1</strain>
        <tissue evidence="1">Whole animal</tissue>
    </source>
</reference>
<dbReference type="AlphaFoldDB" id="A0A9D4L975"/>
<gene>
    <name evidence="1" type="ORF">DPMN_095311</name>
</gene>